<dbReference type="SUPFAM" id="SSF46785">
    <property type="entry name" value="Winged helix' DNA-binding domain"/>
    <property type="match status" value="1"/>
</dbReference>
<organism evidence="2 3">
    <name type="scientific">Microbacterium aurum</name>
    <dbReference type="NCBI Taxonomy" id="36805"/>
    <lineage>
        <taxon>Bacteria</taxon>
        <taxon>Bacillati</taxon>
        <taxon>Actinomycetota</taxon>
        <taxon>Actinomycetes</taxon>
        <taxon>Micrococcales</taxon>
        <taxon>Microbacteriaceae</taxon>
        <taxon>Microbacterium</taxon>
    </lineage>
</organism>
<dbReference type="Pfam" id="PF03551">
    <property type="entry name" value="PadR"/>
    <property type="match status" value="1"/>
</dbReference>
<proteinExistence type="predicted"/>
<dbReference type="KEGG" id="maur:BOH66_03215"/>
<dbReference type="Proteomes" id="UP000187185">
    <property type="component" value="Chromosome"/>
</dbReference>
<dbReference type="OrthoDB" id="122286at2"/>
<dbReference type="InterPro" id="IPR005149">
    <property type="entry name" value="Tscrpt_reg_PadR_N"/>
</dbReference>
<keyword evidence="3" id="KW-1185">Reference proteome</keyword>
<feature type="domain" description="Transcription regulator PadR N-terminal" evidence="1">
    <location>
        <begin position="21"/>
        <end position="76"/>
    </location>
</feature>
<dbReference type="Gene3D" id="1.10.10.10">
    <property type="entry name" value="Winged helix-like DNA-binding domain superfamily/Winged helix DNA-binding domain"/>
    <property type="match status" value="1"/>
</dbReference>
<evidence type="ECO:0000259" key="1">
    <source>
        <dbReference type="Pfam" id="PF03551"/>
    </source>
</evidence>
<dbReference type="InterPro" id="IPR036390">
    <property type="entry name" value="WH_DNA-bd_sf"/>
</dbReference>
<accession>A0A1P8U5N3</accession>
<gene>
    <name evidence="2" type="ORF">BOH66_03215</name>
</gene>
<protein>
    <recommendedName>
        <fullName evidence="1">Transcription regulator PadR N-terminal domain-containing protein</fullName>
    </recommendedName>
</protein>
<name>A0A1P8U5N3_9MICO</name>
<dbReference type="InterPro" id="IPR036388">
    <property type="entry name" value="WH-like_DNA-bd_sf"/>
</dbReference>
<evidence type="ECO:0000313" key="3">
    <source>
        <dbReference type="Proteomes" id="UP000187185"/>
    </source>
</evidence>
<dbReference type="STRING" id="36805.BOH66_03215"/>
<reference evidence="2 3" key="1">
    <citation type="submission" date="2016-12" db="EMBL/GenBank/DDBJ databases">
        <title>Complete genome sequence of Microbacterium aurum KACC 15219.</title>
        <authorList>
            <person name="Jung Y."/>
            <person name="Shin J.-H."/>
            <person name="Lee Y.-J."/>
            <person name="Yi H."/>
            <person name="Bahn Y.-S."/>
            <person name="Kim J.F."/>
            <person name="Lee D.-W."/>
        </authorList>
    </citation>
    <scope>NUCLEOTIDE SEQUENCE [LARGE SCALE GENOMIC DNA]</scope>
    <source>
        <strain evidence="2 3">KACC 15219</strain>
    </source>
</reference>
<dbReference type="AlphaFoldDB" id="A0A1P8U5N3"/>
<evidence type="ECO:0000313" key="2">
    <source>
        <dbReference type="EMBL" id="APZ33396.1"/>
    </source>
</evidence>
<sequence length="109" mass="12048">MERLSRLTPATIDVLKMLVAAEGPVWGLQLVKTTGRPSGSVYPILDRLESSGWISSAWEDDTSRQGPRRRYYQLQQEAREIALAAITTVENRQAAERSPRVRPAGLAGA</sequence>
<dbReference type="EMBL" id="CP018762">
    <property type="protein sequence ID" value="APZ33396.1"/>
    <property type="molecule type" value="Genomic_DNA"/>
</dbReference>